<reference evidence="2 3" key="1">
    <citation type="submission" date="2015-04" db="EMBL/GenBank/DDBJ databases">
        <authorList>
            <person name="Syromyatnikov M.Y."/>
            <person name="Popov V.N."/>
        </authorList>
    </citation>
    <scope>NUCLEOTIDE SEQUENCE [LARGE SCALE GENOMIC DNA]</scope>
</reference>
<dbReference type="AlphaFoldDB" id="A0A1J1J2X6"/>
<dbReference type="Proteomes" id="UP000183832">
    <property type="component" value="Unassembled WGS sequence"/>
</dbReference>
<feature type="region of interest" description="Disordered" evidence="1">
    <location>
        <begin position="151"/>
        <end position="181"/>
    </location>
</feature>
<evidence type="ECO:0000313" key="3">
    <source>
        <dbReference type="Proteomes" id="UP000183832"/>
    </source>
</evidence>
<organism evidence="2 3">
    <name type="scientific">Clunio marinus</name>
    <dbReference type="NCBI Taxonomy" id="568069"/>
    <lineage>
        <taxon>Eukaryota</taxon>
        <taxon>Metazoa</taxon>
        <taxon>Ecdysozoa</taxon>
        <taxon>Arthropoda</taxon>
        <taxon>Hexapoda</taxon>
        <taxon>Insecta</taxon>
        <taxon>Pterygota</taxon>
        <taxon>Neoptera</taxon>
        <taxon>Endopterygota</taxon>
        <taxon>Diptera</taxon>
        <taxon>Nematocera</taxon>
        <taxon>Chironomoidea</taxon>
        <taxon>Chironomidae</taxon>
        <taxon>Clunio</taxon>
    </lineage>
</organism>
<dbReference type="EMBL" id="CVRI01000066">
    <property type="protein sequence ID" value="CRL06322.1"/>
    <property type="molecule type" value="Genomic_DNA"/>
</dbReference>
<feature type="region of interest" description="Disordered" evidence="1">
    <location>
        <begin position="70"/>
        <end position="138"/>
    </location>
</feature>
<evidence type="ECO:0000313" key="2">
    <source>
        <dbReference type="EMBL" id="CRL06322.1"/>
    </source>
</evidence>
<gene>
    <name evidence="2" type="ORF">CLUMA_CG019419</name>
</gene>
<protein>
    <submittedName>
        <fullName evidence="2">CLUMA_CG019419, isoform A</fullName>
    </submittedName>
</protein>
<keyword evidence="3" id="KW-1185">Reference proteome</keyword>
<sequence>MKIFWDDQNFLENKNSLYLVNSIVTTLISKRLLKREKKYKTYFLIRYDLTCKTKPKICIFLASLSSTKKHSRSKSSTLPNNGRKKPSTLNIHHSVNNNTLISSSLTSSKKNTDQNPNANNKANPNNANNRKVPNKTIENKNIQNKQLKLNMRPTNFNGQLLTDNLTNGHQRNSKKKALESK</sequence>
<evidence type="ECO:0000256" key="1">
    <source>
        <dbReference type="SAM" id="MobiDB-lite"/>
    </source>
</evidence>
<feature type="compositionally biased region" description="Polar residues" evidence="1">
    <location>
        <begin position="152"/>
        <end position="170"/>
    </location>
</feature>
<proteinExistence type="predicted"/>
<accession>A0A1J1J2X6</accession>
<feature type="compositionally biased region" description="Low complexity" evidence="1">
    <location>
        <begin position="94"/>
        <end position="138"/>
    </location>
</feature>
<name>A0A1J1J2X6_9DIPT</name>